<feature type="signal peptide" evidence="2">
    <location>
        <begin position="1"/>
        <end position="18"/>
    </location>
</feature>
<comment type="caution">
    <text evidence="3">The sequence shown here is derived from an EMBL/GenBank/DDBJ whole genome shotgun (WGS) entry which is preliminary data.</text>
</comment>
<dbReference type="GeneID" id="39593640"/>
<evidence type="ECO:0000313" key="4">
    <source>
        <dbReference type="Proteomes" id="UP000279236"/>
    </source>
</evidence>
<keyword evidence="2" id="KW-0732">Signal</keyword>
<evidence type="ECO:0000313" key="3">
    <source>
        <dbReference type="EMBL" id="RSH80517.1"/>
    </source>
</evidence>
<dbReference type="AlphaFoldDB" id="A0A427XP48"/>
<feature type="compositionally biased region" description="Low complexity" evidence="1">
    <location>
        <begin position="203"/>
        <end position="214"/>
    </location>
</feature>
<evidence type="ECO:0000256" key="1">
    <source>
        <dbReference type="SAM" id="MobiDB-lite"/>
    </source>
</evidence>
<sequence>MRFQCLFALLALLGTAVAQDDTASSDATSDEGDVGSDDLTLATETLAPTTTISMPPTIESGAWNITYFIAPTRNNYWVNDNVNTAAWQPLNVATNLILTNSNTSIMSQSIVLAQNLEPGQGNFAGPISNLVPGNNYILWLTVAGNPSPTQSTDNPAEKLAQTQGFHIKANSTAAIQVIQSASAAAASITGGGGGSVGGAAATGAVSTGADGSTTPDGGSTSDPAYTPSTKSAATSVAGISASVVGLAGLALALAL</sequence>
<evidence type="ECO:0000256" key="2">
    <source>
        <dbReference type="SAM" id="SignalP"/>
    </source>
</evidence>
<protein>
    <submittedName>
        <fullName evidence="3">Uncharacterized protein</fullName>
    </submittedName>
</protein>
<dbReference type="OrthoDB" id="2595693at2759"/>
<dbReference type="RefSeq" id="XP_028475464.1">
    <property type="nucleotide sequence ID" value="XM_028624392.1"/>
</dbReference>
<gene>
    <name evidence="3" type="ORF">EHS24_009097</name>
</gene>
<organism evidence="3 4">
    <name type="scientific">Apiotrichum porosum</name>
    <dbReference type="NCBI Taxonomy" id="105984"/>
    <lineage>
        <taxon>Eukaryota</taxon>
        <taxon>Fungi</taxon>
        <taxon>Dikarya</taxon>
        <taxon>Basidiomycota</taxon>
        <taxon>Agaricomycotina</taxon>
        <taxon>Tremellomycetes</taxon>
        <taxon>Trichosporonales</taxon>
        <taxon>Trichosporonaceae</taxon>
        <taxon>Apiotrichum</taxon>
    </lineage>
</organism>
<accession>A0A427XP48</accession>
<feature type="compositionally biased region" description="Polar residues" evidence="1">
    <location>
        <begin position="215"/>
        <end position="230"/>
    </location>
</feature>
<feature type="region of interest" description="Disordered" evidence="1">
    <location>
        <begin position="203"/>
        <end position="230"/>
    </location>
</feature>
<feature type="chain" id="PRO_5019034471" evidence="2">
    <location>
        <begin position="19"/>
        <end position="255"/>
    </location>
</feature>
<dbReference type="EMBL" id="RSCE01000008">
    <property type="protein sequence ID" value="RSH80517.1"/>
    <property type="molecule type" value="Genomic_DNA"/>
</dbReference>
<proteinExistence type="predicted"/>
<keyword evidence="4" id="KW-1185">Reference proteome</keyword>
<name>A0A427XP48_9TREE</name>
<reference evidence="3 4" key="1">
    <citation type="submission" date="2018-11" db="EMBL/GenBank/DDBJ databases">
        <title>Genome sequence of Apiotrichum porosum DSM 27194.</title>
        <authorList>
            <person name="Aliyu H."/>
            <person name="Gorte O."/>
            <person name="Ochsenreither K."/>
        </authorList>
    </citation>
    <scope>NUCLEOTIDE SEQUENCE [LARGE SCALE GENOMIC DNA]</scope>
    <source>
        <strain evidence="3 4">DSM 27194</strain>
    </source>
</reference>
<dbReference type="Proteomes" id="UP000279236">
    <property type="component" value="Unassembled WGS sequence"/>
</dbReference>